<dbReference type="SMART" id="SM00347">
    <property type="entry name" value="HTH_MARR"/>
    <property type="match status" value="1"/>
</dbReference>
<dbReference type="InterPro" id="IPR039422">
    <property type="entry name" value="MarR/SlyA-like"/>
</dbReference>
<evidence type="ECO:0000313" key="2">
    <source>
        <dbReference type="EMBL" id="PRZ50405.1"/>
    </source>
</evidence>
<dbReference type="InterPro" id="IPR000835">
    <property type="entry name" value="HTH_MarR-typ"/>
</dbReference>
<dbReference type="SUPFAM" id="SSF46785">
    <property type="entry name" value="Winged helix' DNA-binding domain"/>
    <property type="match status" value="1"/>
</dbReference>
<dbReference type="InterPro" id="IPR036388">
    <property type="entry name" value="WH-like_DNA-bd_sf"/>
</dbReference>
<dbReference type="GO" id="GO:0003700">
    <property type="term" value="F:DNA-binding transcription factor activity"/>
    <property type="evidence" value="ECO:0007669"/>
    <property type="project" value="InterPro"/>
</dbReference>
<dbReference type="Gene3D" id="1.10.10.10">
    <property type="entry name" value="Winged helix-like DNA-binding domain superfamily/Winged helix DNA-binding domain"/>
    <property type="match status" value="1"/>
</dbReference>
<dbReference type="PANTHER" id="PTHR33164:SF43">
    <property type="entry name" value="HTH-TYPE TRANSCRIPTIONAL REPRESSOR YETL"/>
    <property type="match status" value="1"/>
</dbReference>
<evidence type="ECO:0000313" key="3">
    <source>
        <dbReference type="Proteomes" id="UP000237718"/>
    </source>
</evidence>
<dbReference type="RefSeq" id="WP_106162139.1">
    <property type="nucleotide sequence ID" value="NZ_JAGDDX010000001.1"/>
</dbReference>
<accession>A0A2T1AP69</accession>
<name>A0A2T1AP69_TRISK</name>
<dbReference type="AlphaFoldDB" id="A0A2T1AP69"/>
<dbReference type="Pfam" id="PF12802">
    <property type="entry name" value="MarR_2"/>
    <property type="match status" value="1"/>
</dbReference>
<dbReference type="EMBL" id="PVUF01000001">
    <property type="protein sequence ID" value="PRZ50405.1"/>
    <property type="molecule type" value="Genomic_DNA"/>
</dbReference>
<dbReference type="PRINTS" id="PR00598">
    <property type="entry name" value="HTHMARR"/>
</dbReference>
<dbReference type="PANTHER" id="PTHR33164">
    <property type="entry name" value="TRANSCRIPTIONAL REGULATOR, MARR FAMILY"/>
    <property type="match status" value="1"/>
</dbReference>
<reference evidence="2 3" key="1">
    <citation type="submission" date="2018-03" db="EMBL/GenBank/DDBJ databases">
        <title>Genomic Encyclopedia of Archaeal and Bacterial Type Strains, Phase II (KMG-II): from individual species to whole genera.</title>
        <authorList>
            <person name="Goeker M."/>
        </authorList>
    </citation>
    <scope>NUCLEOTIDE SEQUENCE [LARGE SCALE GENOMIC DNA]</scope>
    <source>
        <strain evidence="2 3">DSM 25328</strain>
    </source>
</reference>
<dbReference type="OrthoDB" id="7063965at2"/>
<dbReference type="GO" id="GO:0006950">
    <property type="term" value="P:response to stress"/>
    <property type="evidence" value="ECO:0007669"/>
    <property type="project" value="TreeGrafter"/>
</dbReference>
<proteinExistence type="predicted"/>
<feature type="domain" description="HTH marR-type" evidence="1">
    <location>
        <begin position="18"/>
        <end position="152"/>
    </location>
</feature>
<dbReference type="Proteomes" id="UP000237718">
    <property type="component" value="Unassembled WGS sequence"/>
</dbReference>
<gene>
    <name evidence="2" type="ORF">CLV89_101626</name>
</gene>
<sequence length="164" mass="17943">MSSAKPETLPAEASSKARLRLWLKLLKTSGSIEAALRRRLRDRHNTTLPRFDVMSALSRNPDGLKMSQLSQFLRVSNGNVTGIVDRLTEDGLALRVAVPGDRRAQVARLTPAGEAEFARLASEHEAWINEMMAGLGADDIHEMSALLDHIQPATSSETSKDTPT</sequence>
<organism evidence="2 3">
    <name type="scientific">Tritonibacter scottomollicae</name>
    <name type="common">Epibacterium scottomollicae</name>
    <dbReference type="NCBI Taxonomy" id="483013"/>
    <lineage>
        <taxon>Bacteria</taxon>
        <taxon>Pseudomonadati</taxon>
        <taxon>Pseudomonadota</taxon>
        <taxon>Alphaproteobacteria</taxon>
        <taxon>Rhodobacterales</taxon>
        <taxon>Paracoccaceae</taxon>
        <taxon>Tritonibacter</taxon>
    </lineage>
</organism>
<dbReference type="PROSITE" id="PS50995">
    <property type="entry name" value="HTH_MARR_2"/>
    <property type="match status" value="1"/>
</dbReference>
<dbReference type="InterPro" id="IPR036390">
    <property type="entry name" value="WH_DNA-bd_sf"/>
</dbReference>
<comment type="caution">
    <text evidence="2">The sequence shown here is derived from an EMBL/GenBank/DDBJ whole genome shotgun (WGS) entry which is preliminary data.</text>
</comment>
<evidence type="ECO:0000259" key="1">
    <source>
        <dbReference type="PROSITE" id="PS50995"/>
    </source>
</evidence>
<protein>
    <submittedName>
        <fullName evidence="2">MarR family transcriptional regulator</fullName>
    </submittedName>
</protein>